<evidence type="ECO:0000256" key="8">
    <source>
        <dbReference type="ARBA" id="ARBA00023065"/>
    </source>
</evidence>
<dbReference type="SUPFAM" id="SSF52540">
    <property type="entry name" value="P-loop containing nucleoside triphosphate hydrolases"/>
    <property type="match status" value="1"/>
</dbReference>
<organism evidence="11 12">
    <name type="scientific">Bacillus carboniphilus</name>
    <dbReference type="NCBI Taxonomy" id="86663"/>
    <lineage>
        <taxon>Bacteria</taxon>
        <taxon>Bacillati</taxon>
        <taxon>Bacillota</taxon>
        <taxon>Bacilli</taxon>
        <taxon>Bacillales</taxon>
        <taxon>Bacillaceae</taxon>
        <taxon>Bacillus</taxon>
    </lineage>
</organism>
<dbReference type="RefSeq" id="WP_343803413.1">
    <property type="nucleotide sequence ID" value="NZ_BAAADJ010000064.1"/>
</dbReference>
<dbReference type="Proteomes" id="UP001500782">
    <property type="component" value="Unassembled WGS sequence"/>
</dbReference>
<dbReference type="InterPro" id="IPR003593">
    <property type="entry name" value="AAA+_ATPase"/>
</dbReference>
<feature type="domain" description="ABC transporter" evidence="10">
    <location>
        <begin position="6"/>
        <end position="258"/>
    </location>
</feature>
<dbReference type="InterPro" id="IPR003439">
    <property type="entry name" value="ABC_transporter-like_ATP-bd"/>
</dbReference>
<protein>
    <submittedName>
        <fullName evidence="11">AAA family ATPase</fullName>
    </submittedName>
</protein>
<evidence type="ECO:0000256" key="1">
    <source>
        <dbReference type="ARBA" id="ARBA00004202"/>
    </source>
</evidence>
<evidence type="ECO:0000313" key="12">
    <source>
        <dbReference type="Proteomes" id="UP001500782"/>
    </source>
</evidence>
<dbReference type="PROSITE" id="PS50893">
    <property type="entry name" value="ABC_TRANSPORTER_2"/>
    <property type="match status" value="1"/>
</dbReference>
<evidence type="ECO:0000256" key="2">
    <source>
        <dbReference type="ARBA" id="ARBA00022448"/>
    </source>
</evidence>
<keyword evidence="6" id="KW-0067">ATP-binding</keyword>
<accession>A0ABP3GJP5</accession>
<dbReference type="Gene3D" id="3.40.50.300">
    <property type="entry name" value="P-loop containing nucleotide triphosphate hydrolases"/>
    <property type="match status" value="2"/>
</dbReference>
<keyword evidence="8" id="KW-0406">Ion transport</keyword>
<keyword evidence="12" id="KW-1185">Reference proteome</keyword>
<evidence type="ECO:0000256" key="3">
    <source>
        <dbReference type="ARBA" id="ARBA00022475"/>
    </source>
</evidence>
<gene>
    <name evidence="11" type="ORF">GCM10008967_40430</name>
</gene>
<comment type="subcellular location">
    <subcellularLocation>
        <location evidence="1">Cell membrane</location>
        <topology evidence="1">Peripheral membrane protein</topology>
    </subcellularLocation>
</comment>
<keyword evidence="4" id="KW-0410">Iron transport</keyword>
<dbReference type="SMART" id="SM00382">
    <property type="entry name" value="AAA"/>
    <property type="match status" value="1"/>
</dbReference>
<evidence type="ECO:0000256" key="5">
    <source>
        <dbReference type="ARBA" id="ARBA00022741"/>
    </source>
</evidence>
<keyword evidence="7" id="KW-0408">Iron</keyword>
<dbReference type="InterPro" id="IPR027417">
    <property type="entry name" value="P-loop_NTPase"/>
</dbReference>
<sequence>MFLTSIQYKPTNQTQYPHSLPIFSQLSLLNFESPVTILVGENGTGKSTLLNGLACVTNRNLIGANDIDNNHDMRAGQDLAKTFKATYKTKTNRGFFLRAEDFISFSRRVRTMIEEAEAELKRIEVDYKDRSDYVKGLASQPHNRTLYDLKQRYGDGLDVRSHGEKFLDFFRSQLHPRGLYILDEPEAPLSPIKQMAFIRMLLEGVEEGSQFIISTHSPILMATPNAQIYSLEDDGLMEREFEELEHVQLTKQFLEAPERFLRHL</sequence>
<keyword evidence="5" id="KW-0547">Nucleotide-binding</keyword>
<evidence type="ECO:0000256" key="6">
    <source>
        <dbReference type="ARBA" id="ARBA00022840"/>
    </source>
</evidence>
<dbReference type="InterPro" id="IPR051535">
    <property type="entry name" value="Siderophore_ABC-ATPase"/>
</dbReference>
<evidence type="ECO:0000256" key="4">
    <source>
        <dbReference type="ARBA" id="ARBA00022496"/>
    </source>
</evidence>
<dbReference type="InterPro" id="IPR038729">
    <property type="entry name" value="Rad50/SbcC_AAA"/>
</dbReference>
<evidence type="ECO:0000256" key="9">
    <source>
        <dbReference type="ARBA" id="ARBA00023136"/>
    </source>
</evidence>
<comment type="caution">
    <text evidence="11">The sequence shown here is derived from an EMBL/GenBank/DDBJ whole genome shotgun (WGS) entry which is preliminary data.</text>
</comment>
<dbReference type="PANTHER" id="PTHR42771:SF2">
    <property type="entry name" value="IRON(3+)-HYDROXAMATE IMPORT ATP-BINDING PROTEIN FHUC"/>
    <property type="match status" value="1"/>
</dbReference>
<dbReference type="EMBL" id="BAAADJ010000064">
    <property type="protein sequence ID" value="GAA0345919.1"/>
    <property type="molecule type" value="Genomic_DNA"/>
</dbReference>
<dbReference type="PANTHER" id="PTHR42771">
    <property type="entry name" value="IRON(3+)-HYDROXAMATE IMPORT ATP-BINDING PROTEIN FHUC"/>
    <property type="match status" value="1"/>
</dbReference>
<reference evidence="12" key="1">
    <citation type="journal article" date="2019" name="Int. J. Syst. Evol. Microbiol.">
        <title>The Global Catalogue of Microorganisms (GCM) 10K type strain sequencing project: providing services to taxonomists for standard genome sequencing and annotation.</title>
        <authorList>
            <consortium name="The Broad Institute Genomics Platform"/>
            <consortium name="The Broad Institute Genome Sequencing Center for Infectious Disease"/>
            <person name="Wu L."/>
            <person name="Ma J."/>
        </authorList>
    </citation>
    <scope>NUCLEOTIDE SEQUENCE [LARGE SCALE GENOMIC DNA]</scope>
    <source>
        <strain evidence="12">JCM 9731</strain>
    </source>
</reference>
<evidence type="ECO:0000313" key="11">
    <source>
        <dbReference type="EMBL" id="GAA0345919.1"/>
    </source>
</evidence>
<dbReference type="InterPro" id="IPR003959">
    <property type="entry name" value="ATPase_AAA_core"/>
</dbReference>
<proteinExistence type="predicted"/>
<evidence type="ECO:0000256" key="7">
    <source>
        <dbReference type="ARBA" id="ARBA00023004"/>
    </source>
</evidence>
<keyword evidence="2" id="KW-0813">Transport</keyword>
<name>A0ABP3GJP5_9BACI</name>
<keyword evidence="9" id="KW-0472">Membrane</keyword>
<keyword evidence="3" id="KW-1003">Cell membrane</keyword>
<dbReference type="Pfam" id="PF13476">
    <property type="entry name" value="AAA_23"/>
    <property type="match status" value="1"/>
</dbReference>
<dbReference type="Pfam" id="PF13304">
    <property type="entry name" value="AAA_21"/>
    <property type="match status" value="1"/>
</dbReference>
<evidence type="ECO:0000259" key="10">
    <source>
        <dbReference type="PROSITE" id="PS50893"/>
    </source>
</evidence>